<organism evidence="1 2">
    <name type="scientific">Tepidibacter hydrothermalis</name>
    <dbReference type="NCBI Taxonomy" id="3036126"/>
    <lineage>
        <taxon>Bacteria</taxon>
        <taxon>Bacillati</taxon>
        <taxon>Bacillota</taxon>
        <taxon>Clostridia</taxon>
        <taxon>Peptostreptococcales</taxon>
        <taxon>Peptostreptococcaceae</taxon>
        <taxon>Tepidibacter</taxon>
    </lineage>
</organism>
<protein>
    <submittedName>
        <fullName evidence="1">Uncharacterized protein</fullName>
    </submittedName>
</protein>
<dbReference type="EMBL" id="CP120733">
    <property type="protein sequence ID" value="WFD08743.1"/>
    <property type="molecule type" value="Genomic_DNA"/>
</dbReference>
<name>A0ABY8EDB2_9FIRM</name>
<proteinExistence type="predicted"/>
<keyword evidence="2" id="KW-1185">Reference proteome</keyword>
<gene>
    <name evidence="1" type="ORF">P4S50_10070</name>
</gene>
<evidence type="ECO:0000313" key="2">
    <source>
        <dbReference type="Proteomes" id="UP001222800"/>
    </source>
</evidence>
<sequence length="59" mass="7013">MIYIPLEVLEEINECKHEIKELDKAINEVTKLELKNYLADTRDWFVNRLNELESKVHAA</sequence>
<reference evidence="1 2" key="1">
    <citation type="submission" date="2023-03" db="EMBL/GenBank/DDBJ databases">
        <title>Complete genome sequence of Tepidibacter sp. SWIR-1, isolated from a deep-sea hydrothermal vent.</title>
        <authorList>
            <person name="Li X."/>
        </authorList>
    </citation>
    <scope>NUCLEOTIDE SEQUENCE [LARGE SCALE GENOMIC DNA]</scope>
    <source>
        <strain evidence="1 2">SWIR-1</strain>
    </source>
</reference>
<evidence type="ECO:0000313" key="1">
    <source>
        <dbReference type="EMBL" id="WFD08743.1"/>
    </source>
</evidence>
<dbReference type="RefSeq" id="WP_277730653.1">
    <property type="nucleotide sequence ID" value="NZ_CP120733.1"/>
</dbReference>
<dbReference type="Proteomes" id="UP001222800">
    <property type="component" value="Chromosome"/>
</dbReference>
<accession>A0ABY8EDB2</accession>